<organism evidence="1 2">
    <name type="scientific">Erwinia piriflorinigrans CFBP 5888</name>
    <dbReference type="NCBI Taxonomy" id="1161919"/>
    <lineage>
        <taxon>Bacteria</taxon>
        <taxon>Pseudomonadati</taxon>
        <taxon>Pseudomonadota</taxon>
        <taxon>Gammaproteobacteria</taxon>
        <taxon>Enterobacterales</taxon>
        <taxon>Erwiniaceae</taxon>
        <taxon>Erwinia</taxon>
    </lineage>
</organism>
<reference evidence="1 2" key="1">
    <citation type="journal article" date="2013" name="Syst. Appl. Microbiol.">
        <title>Phylogenetic position and virulence apparatus of the pear flower necrosis pathogen Erwinia piriflorinigrans CFBP 5888T as assessed by comparative genomics.</title>
        <authorList>
            <person name="Smits T.H."/>
            <person name="Rezzonico F."/>
            <person name="Lopez M.M."/>
            <person name="Blom J."/>
            <person name="Goesmann A."/>
            <person name="Frey J.E."/>
            <person name="Duffy B."/>
        </authorList>
    </citation>
    <scope>NUCLEOTIDE SEQUENCE [LARGE SCALE GENOMIC DNA]</scope>
    <source>
        <strain evidence="2">CFBP5888</strain>
    </source>
</reference>
<protein>
    <submittedName>
        <fullName evidence="1">Uncharacterized protein</fullName>
    </submittedName>
</protein>
<dbReference type="AlphaFoldDB" id="V5ZAH7"/>
<gene>
    <name evidence="1" type="ORF">EPIR_2654</name>
</gene>
<dbReference type="Proteomes" id="UP000018217">
    <property type="component" value="Unassembled WGS sequence"/>
</dbReference>
<name>V5ZAH7_9GAMM</name>
<accession>V5ZAH7</accession>
<evidence type="ECO:0000313" key="2">
    <source>
        <dbReference type="Proteomes" id="UP000018217"/>
    </source>
</evidence>
<comment type="caution">
    <text evidence="1">The sequence shown here is derived from an EMBL/GenBank/DDBJ whole genome shotgun (WGS) entry which is preliminary data.</text>
</comment>
<dbReference type="STRING" id="1161919.EPIR_2654"/>
<sequence length="34" mass="4050">MQLGELRVDIMPDDEDILGFSNRWYKEAMENAFD</sequence>
<keyword evidence="2" id="KW-1185">Reference proteome</keyword>
<dbReference type="EMBL" id="CAHS01000016">
    <property type="protein sequence ID" value="CCG88017.1"/>
    <property type="molecule type" value="Genomic_DNA"/>
</dbReference>
<proteinExistence type="predicted"/>
<evidence type="ECO:0000313" key="1">
    <source>
        <dbReference type="EMBL" id="CCG88017.1"/>
    </source>
</evidence>